<dbReference type="InterPro" id="IPR025716">
    <property type="entry name" value="Post-transcriptional_regulator"/>
</dbReference>
<gene>
    <name evidence="2" type="ORF">SAMN06265361_10662</name>
</gene>
<organism evidence="2 3">
    <name type="scientific">Laceyella tengchongensis</name>
    <dbReference type="NCBI Taxonomy" id="574699"/>
    <lineage>
        <taxon>Bacteria</taxon>
        <taxon>Bacillati</taxon>
        <taxon>Bacillota</taxon>
        <taxon>Bacilli</taxon>
        <taxon>Bacillales</taxon>
        <taxon>Thermoactinomycetaceae</taxon>
        <taxon>Laceyella</taxon>
    </lineage>
</organism>
<dbReference type="AlphaFoldDB" id="A0AA46AGG1"/>
<evidence type="ECO:0000256" key="1">
    <source>
        <dbReference type="SAM" id="MobiDB-lite"/>
    </source>
</evidence>
<feature type="compositionally biased region" description="Polar residues" evidence="1">
    <location>
        <begin position="1"/>
        <end position="14"/>
    </location>
</feature>
<dbReference type="EMBL" id="FXTU01000006">
    <property type="protein sequence ID" value="SMP28229.1"/>
    <property type="molecule type" value="Genomic_DNA"/>
</dbReference>
<dbReference type="RefSeq" id="WP_321195640.1">
    <property type="nucleotide sequence ID" value="NZ_FXTU01000006.1"/>
</dbReference>
<feature type="region of interest" description="Disordered" evidence="1">
    <location>
        <begin position="1"/>
        <end position="20"/>
    </location>
</feature>
<dbReference type="Proteomes" id="UP001157946">
    <property type="component" value="Unassembled WGS sequence"/>
</dbReference>
<comment type="caution">
    <text evidence="2">The sequence shown here is derived from an EMBL/GenBank/DDBJ whole genome shotgun (WGS) entry which is preliminary data.</text>
</comment>
<name>A0AA46AGG1_9BACL</name>
<reference evidence="2" key="1">
    <citation type="submission" date="2017-05" db="EMBL/GenBank/DDBJ databases">
        <authorList>
            <person name="Varghese N."/>
            <person name="Submissions S."/>
        </authorList>
    </citation>
    <scope>NUCLEOTIDE SEQUENCE</scope>
    <source>
        <strain evidence="2">DSM 45262</strain>
    </source>
</reference>
<sequence>MARQGSLKSVSRQKQSQREFMSEQELMTCIEDLCNSKAAEFRMYGYENVTGEQIWACVSENYRRGWPRLNRLVNDIMSLKANRFMNWLMLSVYKDDDEQK</sequence>
<accession>A0AA46AGG1</accession>
<protein>
    <submittedName>
        <fullName evidence="2">Post-transcriptional regulator</fullName>
    </submittedName>
</protein>
<proteinExistence type="predicted"/>
<dbReference type="Pfam" id="PF13797">
    <property type="entry name" value="Post_transc_reg"/>
    <property type="match status" value="1"/>
</dbReference>
<evidence type="ECO:0000313" key="3">
    <source>
        <dbReference type="Proteomes" id="UP001157946"/>
    </source>
</evidence>
<evidence type="ECO:0000313" key="2">
    <source>
        <dbReference type="EMBL" id="SMP28229.1"/>
    </source>
</evidence>
<keyword evidence="3" id="KW-1185">Reference proteome</keyword>